<dbReference type="Gene3D" id="2.40.260.10">
    <property type="entry name" value="Sortase"/>
    <property type="match status" value="1"/>
</dbReference>
<evidence type="ECO:0000256" key="1">
    <source>
        <dbReference type="ARBA" id="ARBA00022670"/>
    </source>
</evidence>
<keyword evidence="3" id="KW-0788">Thiol protease</keyword>
<evidence type="ECO:0000256" key="5">
    <source>
        <dbReference type="SAM" id="Phobius"/>
    </source>
</evidence>
<reference evidence="6 7" key="1">
    <citation type="submission" date="2019-07" db="EMBL/GenBank/DDBJ databases">
        <title>Gastrointestinal microbiota of Peromyscus leucopus, the white-footed mouse.</title>
        <authorList>
            <person name="Milovic A."/>
            <person name="Bassam K."/>
            <person name="Barbour A.G."/>
        </authorList>
    </citation>
    <scope>NUCLEOTIDE SEQUENCE [LARGE SCALE GENOMIC DNA]</scope>
    <source>
        <strain evidence="6 7">LL7</strain>
    </source>
</reference>
<keyword evidence="1" id="KW-0645">Protease</keyword>
<dbReference type="EMBL" id="CP041676">
    <property type="protein sequence ID" value="QDR72764.1"/>
    <property type="molecule type" value="Genomic_DNA"/>
</dbReference>
<keyword evidence="5" id="KW-1133">Transmembrane helix</keyword>
<keyword evidence="5" id="KW-0472">Membrane</keyword>
<dbReference type="AlphaFoldDB" id="A0A517D5X2"/>
<keyword evidence="2" id="KW-0378">Hydrolase</keyword>
<organism evidence="6 7">
    <name type="scientific">Limosilactobacillus reuteri</name>
    <name type="common">Lactobacillus reuteri</name>
    <dbReference type="NCBI Taxonomy" id="1598"/>
    <lineage>
        <taxon>Bacteria</taxon>
        <taxon>Bacillati</taxon>
        <taxon>Bacillota</taxon>
        <taxon>Bacilli</taxon>
        <taxon>Lactobacillales</taxon>
        <taxon>Lactobacillaceae</taxon>
        <taxon>Limosilactobacillus</taxon>
    </lineage>
</organism>
<evidence type="ECO:0000256" key="3">
    <source>
        <dbReference type="ARBA" id="ARBA00022807"/>
    </source>
</evidence>
<dbReference type="InterPro" id="IPR023365">
    <property type="entry name" value="Sortase_dom-sf"/>
</dbReference>
<feature type="active site" description="Proton donor/acceptor" evidence="4">
    <location>
        <position position="141"/>
    </location>
</feature>
<dbReference type="SUPFAM" id="SSF63817">
    <property type="entry name" value="Sortase"/>
    <property type="match status" value="1"/>
</dbReference>
<accession>A0A517D5X2</accession>
<evidence type="ECO:0000256" key="4">
    <source>
        <dbReference type="PIRSR" id="PIRSR605754-1"/>
    </source>
</evidence>
<dbReference type="RefSeq" id="WP_144227221.1">
    <property type="nucleotide sequence ID" value="NZ_CP041676.1"/>
</dbReference>
<name>A0A517D5X2_LIMRT</name>
<feature type="transmembrane region" description="Helical" evidence="5">
    <location>
        <begin position="21"/>
        <end position="38"/>
    </location>
</feature>
<dbReference type="Proteomes" id="UP000316394">
    <property type="component" value="Chromosome"/>
</dbReference>
<sequence>MIRTKKKTTNTFKKFWQQKRLRYVCYVVVSLLAIVLIFNKPLSNLLVRSYQPIINQTIINHSNHIESKNDYSSVKKLTLGQIAKARANAKDIPIVGQICIPADGINLPIAKGVNNTNLAFAAGTFRNNMQMGKGNYALAGHNMSNLGPKLLFSPLYYRGKVGQKIYITDMKRVYVYQITSKQFVSKYRVDLVKNTKQNQITLITCDATGANRLSIRGRYINSIKYKNAPQNIREALSQKFNQ</sequence>
<feature type="active site" description="Acyl-thioester intermediate" evidence="4">
    <location>
        <position position="205"/>
    </location>
</feature>
<evidence type="ECO:0000256" key="2">
    <source>
        <dbReference type="ARBA" id="ARBA00022801"/>
    </source>
</evidence>
<dbReference type="GO" id="GO:0008234">
    <property type="term" value="F:cysteine-type peptidase activity"/>
    <property type="evidence" value="ECO:0007669"/>
    <property type="project" value="UniProtKB-KW"/>
</dbReference>
<dbReference type="Pfam" id="PF04203">
    <property type="entry name" value="Sortase"/>
    <property type="match status" value="1"/>
</dbReference>
<protein>
    <submittedName>
        <fullName evidence="6">Class A sortase</fullName>
    </submittedName>
</protein>
<proteinExistence type="predicted"/>
<gene>
    <name evidence="6" type="ORF">FOD75_06530</name>
</gene>
<evidence type="ECO:0000313" key="7">
    <source>
        <dbReference type="Proteomes" id="UP000316394"/>
    </source>
</evidence>
<evidence type="ECO:0000313" key="6">
    <source>
        <dbReference type="EMBL" id="QDR72764.1"/>
    </source>
</evidence>
<dbReference type="InterPro" id="IPR042007">
    <property type="entry name" value="Sortase_A"/>
</dbReference>
<dbReference type="NCBIfam" id="TIGR01076">
    <property type="entry name" value="sortase_fam"/>
    <property type="match status" value="1"/>
</dbReference>
<dbReference type="InterPro" id="IPR005754">
    <property type="entry name" value="Sortase"/>
</dbReference>
<dbReference type="GO" id="GO:0006508">
    <property type="term" value="P:proteolysis"/>
    <property type="evidence" value="ECO:0007669"/>
    <property type="project" value="UniProtKB-KW"/>
</dbReference>
<dbReference type="CDD" id="cd06165">
    <property type="entry name" value="Sortase_A"/>
    <property type="match status" value="1"/>
</dbReference>
<keyword evidence="5" id="KW-0812">Transmembrane</keyword>